<dbReference type="InterPro" id="IPR049723">
    <property type="entry name" value="BPSL0761-like"/>
</dbReference>
<dbReference type="NCBIfam" id="NF041728">
    <property type="entry name" value="BPSL0761_fam"/>
    <property type="match status" value="1"/>
</dbReference>
<evidence type="ECO:0000256" key="1">
    <source>
        <dbReference type="SAM" id="MobiDB-lite"/>
    </source>
</evidence>
<comment type="caution">
    <text evidence="2">The sequence shown here is derived from an EMBL/GenBank/DDBJ whole genome shotgun (WGS) entry which is preliminary data.</text>
</comment>
<dbReference type="Proteomes" id="UP000473525">
    <property type="component" value="Unassembled WGS sequence"/>
</dbReference>
<protein>
    <submittedName>
        <fullName evidence="2">Uncharacterized protein</fullName>
    </submittedName>
</protein>
<name>A0A6L6XNH3_9ACTN</name>
<accession>A0A6L6XNH3</accession>
<dbReference type="AlphaFoldDB" id="A0A6L6XNH3"/>
<evidence type="ECO:0000313" key="3">
    <source>
        <dbReference type="Proteomes" id="UP000473525"/>
    </source>
</evidence>
<keyword evidence="3" id="KW-1185">Reference proteome</keyword>
<evidence type="ECO:0000313" key="2">
    <source>
        <dbReference type="EMBL" id="MVQ48640.1"/>
    </source>
</evidence>
<feature type="region of interest" description="Disordered" evidence="1">
    <location>
        <begin position="46"/>
        <end position="69"/>
    </location>
</feature>
<dbReference type="RefSeq" id="WP_157340939.1">
    <property type="nucleotide sequence ID" value="NZ_WSEK01000004.1"/>
</dbReference>
<sequence>MSTPDEEARSLEEGFQFLLDLSSGAEKRVPSATRERARRLVRHYPQGAGPQWLGFSSRAESRPTAAGPGAELVRAAAEQVAEDHQWHGGYFCTCGHGLNSPIGFNRHLLGAFTALVNLLE</sequence>
<organism evidence="2 3">
    <name type="scientific">Nocardioides agri</name>
    <dbReference type="NCBI Taxonomy" id="2682843"/>
    <lineage>
        <taxon>Bacteria</taxon>
        <taxon>Bacillati</taxon>
        <taxon>Actinomycetota</taxon>
        <taxon>Actinomycetes</taxon>
        <taxon>Propionibacteriales</taxon>
        <taxon>Nocardioidaceae</taxon>
        <taxon>Nocardioides</taxon>
    </lineage>
</organism>
<reference evidence="2 3" key="1">
    <citation type="submission" date="2019-12" db="EMBL/GenBank/DDBJ databases">
        <authorList>
            <person name="Huq M.A."/>
        </authorList>
    </citation>
    <scope>NUCLEOTIDE SEQUENCE [LARGE SCALE GENOMIC DNA]</scope>
    <source>
        <strain evidence="2 3">MAH-18</strain>
    </source>
</reference>
<dbReference type="EMBL" id="WSEK01000004">
    <property type="protein sequence ID" value="MVQ48640.1"/>
    <property type="molecule type" value="Genomic_DNA"/>
</dbReference>
<proteinExistence type="predicted"/>
<gene>
    <name evidence="2" type="ORF">GON03_05560</name>
</gene>